<gene>
    <name evidence="1" type="ORF">F5147DRAFT_41013</name>
</gene>
<name>A0A9P7JM43_9AGAM</name>
<dbReference type="EMBL" id="JABBWM010000112">
    <property type="protein sequence ID" value="KAG2089329.1"/>
    <property type="molecule type" value="Genomic_DNA"/>
</dbReference>
<protein>
    <submittedName>
        <fullName evidence="1">Uncharacterized protein</fullName>
    </submittedName>
</protein>
<comment type="caution">
    <text evidence="1">The sequence shown here is derived from an EMBL/GenBank/DDBJ whole genome shotgun (WGS) entry which is preliminary data.</text>
</comment>
<organism evidence="1 2">
    <name type="scientific">Suillus discolor</name>
    <dbReference type="NCBI Taxonomy" id="1912936"/>
    <lineage>
        <taxon>Eukaryota</taxon>
        <taxon>Fungi</taxon>
        <taxon>Dikarya</taxon>
        <taxon>Basidiomycota</taxon>
        <taxon>Agaricomycotina</taxon>
        <taxon>Agaricomycetes</taxon>
        <taxon>Agaricomycetidae</taxon>
        <taxon>Boletales</taxon>
        <taxon>Suillineae</taxon>
        <taxon>Suillaceae</taxon>
        <taxon>Suillus</taxon>
    </lineage>
</organism>
<proteinExistence type="predicted"/>
<dbReference type="Proteomes" id="UP000823399">
    <property type="component" value="Unassembled WGS sequence"/>
</dbReference>
<reference evidence="1" key="1">
    <citation type="journal article" date="2020" name="New Phytol.">
        <title>Comparative genomics reveals dynamic genome evolution in host specialist ectomycorrhizal fungi.</title>
        <authorList>
            <person name="Lofgren L.A."/>
            <person name="Nguyen N.H."/>
            <person name="Vilgalys R."/>
            <person name="Ruytinx J."/>
            <person name="Liao H.L."/>
            <person name="Branco S."/>
            <person name="Kuo A."/>
            <person name="LaButti K."/>
            <person name="Lipzen A."/>
            <person name="Andreopoulos W."/>
            <person name="Pangilinan J."/>
            <person name="Riley R."/>
            <person name="Hundley H."/>
            <person name="Na H."/>
            <person name="Barry K."/>
            <person name="Grigoriev I.V."/>
            <person name="Stajich J.E."/>
            <person name="Kennedy P.G."/>
        </authorList>
    </citation>
    <scope>NUCLEOTIDE SEQUENCE</scope>
    <source>
        <strain evidence="1">FC423</strain>
    </source>
</reference>
<evidence type="ECO:0000313" key="1">
    <source>
        <dbReference type="EMBL" id="KAG2089329.1"/>
    </source>
</evidence>
<keyword evidence="2" id="KW-1185">Reference proteome</keyword>
<sequence>MLTTNNIICLHLAPRHHNYCQRGYELPDGHIGIATGATSSSRRDRHDADELERAIARRRWVHESHLYAKHVASNSFTRYRPCPSLWHLQI</sequence>
<dbReference type="GeneID" id="64691917"/>
<dbReference type="OrthoDB" id="21204at2759"/>
<evidence type="ECO:0000313" key="2">
    <source>
        <dbReference type="Proteomes" id="UP000823399"/>
    </source>
</evidence>
<accession>A0A9P7JM43</accession>
<dbReference type="RefSeq" id="XP_041285863.1">
    <property type="nucleotide sequence ID" value="XM_041429658.1"/>
</dbReference>
<dbReference type="AlphaFoldDB" id="A0A9P7JM43"/>